<dbReference type="STRING" id="930990.A0A067M5V2"/>
<evidence type="ECO:0000256" key="1">
    <source>
        <dbReference type="ARBA" id="ARBA00007447"/>
    </source>
</evidence>
<evidence type="ECO:0000256" key="3">
    <source>
        <dbReference type="ARBA" id="ARBA00022750"/>
    </source>
</evidence>
<dbReference type="EMBL" id="KL198071">
    <property type="protein sequence ID" value="KDQ10090.1"/>
    <property type="molecule type" value="Genomic_DNA"/>
</dbReference>
<dbReference type="InterPro" id="IPR021109">
    <property type="entry name" value="Peptidase_aspartic_dom_sf"/>
</dbReference>
<dbReference type="GO" id="GO:0006508">
    <property type="term" value="P:proteolysis"/>
    <property type="evidence" value="ECO:0007669"/>
    <property type="project" value="UniProtKB-KW"/>
</dbReference>
<sequence length="594" mass="63321">MSTSAQRKGRKHAAGESMAAMVVRPWLSKAVYHLKDPSKPQADSEIYTYLATPERLGVGLAPALLIHAHVNESIRGSPKSDRLNPRILRAQSHDPKIAWGHIVGQKLSLKRACEVEEFRRRKEVIMLRTQLACLGAHYHLGLHGCPGNIELGKDAGRCPLPPASSMRGAYLPQRIALSEATLLKRRLQYKRLSSVQSLEGILKLANGLLLLLLLGGAIEQLQMHHMESEEITRIGQGLIKYANALAAYEANTGAPHPHAGPNARNATKRATSGGLPLTDSQEELWFGSIAIGTPPQTYTVDFDTGSSDLFVPASTCQNCGSHTSYDPSASSTSQDLGQSFKLSFGDGSTTEGEQFSDVVTIAGLTATTQTLGAATTYSQSFTDGPTDGLMGLAFPSLSAYPASPFFNTLVSEKQVAAGVFSLFLAESGSELFLGGDNPALHKNDFNWNTVTQQGFWQIALDSVNVGGQAAVTGLQGVIDSGTTLIVGDTDHVAAFYQSIPGSQDISNVVGSPGSFGFPCKSAPTDVSFTFGGQTYSVDPKFFNLGAVSQGSDLCMGAIVAQDLGSFWVVGDVFMRNVYTSFDFDNSRVGFATLA</sequence>
<dbReference type="InParanoid" id="A0A067M5V2"/>
<dbReference type="InterPro" id="IPR034164">
    <property type="entry name" value="Pepsin-like_dom"/>
</dbReference>
<evidence type="ECO:0000256" key="5">
    <source>
        <dbReference type="PIRSR" id="PIRSR601461-1"/>
    </source>
</evidence>
<dbReference type="Gene3D" id="2.40.70.10">
    <property type="entry name" value="Acid Proteases"/>
    <property type="match status" value="2"/>
</dbReference>
<organism evidence="9 10">
    <name type="scientific">Botryobasidium botryosum (strain FD-172 SS1)</name>
    <dbReference type="NCBI Taxonomy" id="930990"/>
    <lineage>
        <taxon>Eukaryota</taxon>
        <taxon>Fungi</taxon>
        <taxon>Dikarya</taxon>
        <taxon>Basidiomycota</taxon>
        <taxon>Agaricomycotina</taxon>
        <taxon>Agaricomycetes</taxon>
        <taxon>Cantharellales</taxon>
        <taxon>Botryobasidiaceae</taxon>
        <taxon>Botryobasidium</taxon>
    </lineage>
</organism>
<dbReference type="PROSITE" id="PS51767">
    <property type="entry name" value="PEPTIDASE_A1"/>
    <property type="match status" value="1"/>
</dbReference>
<accession>A0A067M5V2</accession>
<evidence type="ECO:0000256" key="6">
    <source>
        <dbReference type="RuleBase" id="RU000454"/>
    </source>
</evidence>
<protein>
    <recommendedName>
        <fullName evidence="8">Peptidase A1 domain-containing protein</fullName>
    </recommendedName>
</protein>
<keyword evidence="10" id="KW-1185">Reference proteome</keyword>
<proteinExistence type="inferred from homology"/>
<reference evidence="10" key="1">
    <citation type="journal article" date="2014" name="Proc. Natl. Acad. Sci. U.S.A.">
        <title>Extensive sampling of basidiomycete genomes demonstrates inadequacy of the white-rot/brown-rot paradigm for wood decay fungi.</title>
        <authorList>
            <person name="Riley R."/>
            <person name="Salamov A.A."/>
            <person name="Brown D.W."/>
            <person name="Nagy L.G."/>
            <person name="Floudas D."/>
            <person name="Held B.W."/>
            <person name="Levasseur A."/>
            <person name="Lombard V."/>
            <person name="Morin E."/>
            <person name="Otillar R."/>
            <person name="Lindquist E.A."/>
            <person name="Sun H."/>
            <person name="LaButti K.M."/>
            <person name="Schmutz J."/>
            <person name="Jabbour D."/>
            <person name="Luo H."/>
            <person name="Baker S.E."/>
            <person name="Pisabarro A.G."/>
            <person name="Walton J.D."/>
            <person name="Blanchette R.A."/>
            <person name="Henrissat B."/>
            <person name="Martin F."/>
            <person name="Cullen D."/>
            <person name="Hibbett D.S."/>
            <person name="Grigoriev I.V."/>
        </authorList>
    </citation>
    <scope>NUCLEOTIDE SEQUENCE [LARGE SCALE GENOMIC DNA]</scope>
    <source>
        <strain evidence="10">FD-172 SS1</strain>
    </source>
</reference>
<keyword evidence="2 6" id="KW-0645">Protease</keyword>
<dbReference type="AlphaFoldDB" id="A0A067M5V2"/>
<comment type="similarity">
    <text evidence="1 6">Belongs to the peptidase A1 family.</text>
</comment>
<feature type="domain" description="Peptidase A1" evidence="8">
    <location>
        <begin position="285"/>
        <end position="591"/>
    </location>
</feature>
<dbReference type="OrthoDB" id="15189at2759"/>
<evidence type="ECO:0000256" key="7">
    <source>
        <dbReference type="SAM" id="MobiDB-lite"/>
    </source>
</evidence>
<dbReference type="InterPro" id="IPR001969">
    <property type="entry name" value="Aspartic_peptidase_AS"/>
</dbReference>
<feature type="active site" evidence="5">
    <location>
        <position position="479"/>
    </location>
</feature>
<evidence type="ECO:0000259" key="8">
    <source>
        <dbReference type="PROSITE" id="PS51767"/>
    </source>
</evidence>
<dbReference type="InterPro" id="IPR001461">
    <property type="entry name" value="Aspartic_peptidase_A1"/>
</dbReference>
<evidence type="ECO:0000256" key="2">
    <source>
        <dbReference type="ARBA" id="ARBA00022670"/>
    </source>
</evidence>
<dbReference type="CDD" id="cd05471">
    <property type="entry name" value="pepsin_like"/>
    <property type="match status" value="1"/>
</dbReference>
<dbReference type="PRINTS" id="PR00792">
    <property type="entry name" value="PEPSIN"/>
</dbReference>
<feature type="active site" evidence="5">
    <location>
        <position position="303"/>
    </location>
</feature>
<dbReference type="HOGENOM" id="CLU_459259_0_0_1"/>
<name>A0A067M5V2_BOTB1</name>
<keyword evidence="4 6" id="KW-0378">Hydrolase</keyword>
<evidence type="ECO:0000313" key="9">
    <source>
        <dbReference type="EMBL" id="KDQ10090.1"/>
    </source>
</evidence>
<dbReference type="SUPFAM" id="SSF50630">
    <property type="entry name" value="Acid proteases"/>
    <property type="match status" value="1"/>
</dbReference>
<dbReference type="PANTHER" id="PTHR47966:SF51">
    <property type="entry name" value="BETA-SITE APP-CLEAVING ENZYME, ISOFORM A-RELATED"/>
    <property type="match status" value="1"/>
</dbReference>
<feature type="region of interest" description="Disordered" evidence="7">
    <location>
        <begin position="252"/>
        <end position="273"/>
    </location>
</feature>
<dbReference type="FunCoup" id="A0A067M5V2">
    <property type="interactions" value="52"/>
</dbReference>
<evidence type="ECO:0000256" key="4">
    <source>
        <dbReference type="ARBA" id="ARBA00022801"/>
    </source>
</evidence>
<dbReference type="GO" id="GO:0004190">
    <property type="term" value="F:aspartic-type endopeptidase activity"/>
    <property type="evidence" value="ECO:0007669"/>
    <property type="project" value="UniProtKB-KW"/>
</dbReference>
<dbReference type="Pfam" id="PF00026">
    <property type="entry name" value="Asp"/>
    <property type="match status" value="1"/>
</dbReference>
<dbReference type="PANTHER" id="PTHR47966">
    <property type="entry name" value="BETA-SITE APP-CLEAVING ENZYME, ISOFORM A-RELATED"/>
    <property type="match status" value="1"/>
</dbReference>
<keyword evidence="3 6" id="KW-0064">Aspartyl protease</keyword>
<dbReference type="InterPro" id="IPR033121">
    <property type="entry name" value="PEPTIDASE_A1"/>
</dbReference>
<dbReference type="Proteomes" id="UP000027195">
    <property type="component" value="Unassembled WGS sequence"/>
</dbReference>
<dbReference type="PROSITE" id="PS00141">
    <property type="entry name" value="ASP_PROTEASE"/>
    <property type="match status" value="1"/>
</dbReference>
<evidence type="ECO:0000313" key="10">
    <source>
        <dbReference type="Proteomes" id="UP000027195"/>
    </source>
</evidence>
<gene>
    <name evidence="9" type="ORF">BOTBODRAFT_147882</name>
</gene>
<dbReference type="FunFam" id="2.40.70.10:FF:000115">
    <property type="entry name" value="Lysosomal aspartic protease"/>
    <property type="match status" value="1"/>
</dbReference>